<keyword evidence="7" id="KW-1185">Reference proteome</keyword>
<dbReference type="InterPro" id="IPR003782">
    <property type="entry name" value="SCO1/SenC"/>
</dbReference>
<dbReference type="Proteomes" id="UP000444318">
    <property type="component" value="Unassembled WGS sequence"/>
</dbReference>
<keyword evidence="3" id="KW-0479">Metal-binding</keyword>
<organism evidence="6 7">
    <name type="scientific">Rugamonas rivuli</name>
    <dbReference type="NCBI Taxonomy" id="2743358"/>
    <lineage>
        <taxon>Bacteria</taxon>
        <taxon>Pseudomonadati</taxon>
        <taxon>Pseudomonadota</taxon>
        <taxon>Betaproteobacteria</taxon>
        <taxon>Burkholderiales</taxon>
        <taxon>Oxalobacteraceae</taxon>
        <taxon>Telluria group</taxon>
        <taxon>Rugamonas</taxon>
    </lineage>
</organism>
<comment type="similarity">
    <text evidence="1">Belongs to the SCO1/2 family.</text>
</comment>
<proteinExistence type="inferred from homology"/>
<accession>A0A843SCF9</accession>
<gene>
    <name evidence="6" type="ORF">GEV01_01825</name>
</gene>
<evidence type="ECO:0000313" key="6">
    <source>
        <dbReference type="EMBL" id="MQA18246.1"/>
    </source>
</evidence>
<evidence type="ECO:0000313" key="7">
    <source>
        <dbReference type="Proteomes" id="UP000444318"/>
    </source>
</evidence>
<feature type="binding site" evidence="3">
    <location>
        <position position="81"/>
    </location>
    <ligand>
        <name>Cu cation</name>
        <dbReference type="ChEBI" id="CHEBI:23378"/>
    </ligand>
</feature>
<dbReference type="PROSITE" id="PS51352">
    <property type="entry name" value="THIOREDOXIN_2"/>
    <property type="match status" value="1"/>
</dbReference>
<evidence type="ECO:0000256" key="3">
    <source>
        <dbReference type="PIRSR" id="PIRSR603782-1"/>
    </source>
</evidence>
<keyword evidence="2 3" id="KW-0186">Copper</keyword>
<evidence type="ECO:0000259" key="5">
    <source>
        <dbReference type="PROSITE" id="PS51352"/>
    </source>
</evidence>
<dbReference type="GO" id="GO:0046872">
    <property type="term" value="F:metal ion binding"/>
    <property type="evidence" value="ECO:0007669"/>
    <property type="project" value="UniProtKB-KW"/>
</dbReference>
<feature type="binding site" evidence="3">
    <location>
        <position position="170"/>
    </location>
    <ligand>
        <name>Cu cation</name>
        <dbReference type="ChEBI" id="CHEBI:23378"/>
    </ligand>
</feature>
<name>A0A843SCF9_9BURK</name>
<evidence type="ECO:0000256" key="2">
    <source>
        <dbReference type="ARBA" id="ARBA00023008"/>
    </source>
</evidence>
<evidence type="ECO:0000256" key="1">
    <source>
        <dbReference type="ARBA" id="ARBA00010996"/>
    </source>
</evidence>
<dbReference type="EMBL" id="WHUF01000001">
    <property type="protein sequence ID" value="MQA18246.1"/>
    <property type="molecule type" value="Genomic_DNA"/>
</dbReference>
<reference evidence="6 7" key="1">
    <citation type="submission" date="2019-10" db="EMBL/GenBank/DDBJ databases">
        <title>Two novel species isolated from a subtropical stream in China.</title>
        <authorList>
            <person name="Lu H."/>
        </authorList>
    </citation>
    <scope>NUCLEOTIDE SEQUENCE [LARGE SCALE GENOMIC DNA]</scope>
    <source>
        <strain evidence="6 7">FT103W</strain>
    </source>
</reference>
<keyword evidence="4" id="KW-1015">Disulfide bond</keyword>
<comment type="caution">
    <text evidence="6">The sequence shown here is derived from an EMBL/GenBank/DDBJ whole genome shotgun (WGS) entry which is preliminary data.</text>
</comment>
<dbReference type="Gene3D" id="3.40.30.10">
    <property type="entry name" value="Glutaredoxin"/>
    <property type="match status" value="1"/>
</dbReference>
<protein>
    <submittedName>
        <fullName evidence="6">SCO family protein</fullName>
    </submittedName>
</protein>
<feature type="disulfide bond" description="Redox-active" evidence="4">
    <location>
        <begin position="81"/>
        <end position="85"/>
    </location>
</feature>
<dbReference type="InterPro" id="IPR036249">
    <property type="entry name" value="Thioredoxin-like_sf"/>
</dbReference>
<dbReference type="AlphaFoldDB" id="A0A843SCF9"/>
<sequence>MKTSTSSNSNSLRSTLAALAVVCAVGMAALYQGTMGFEVVSTEDGRRLAVSRQPRELPAAAERMLGADGRVAIVVFFYSSCNAVCSVLGTEFQQMQQEILRRGLQREVRLVSISFDPRDTPPVLANYAKRLHADPALWRMVSVDRELERKAVLDAFGIVVLPAPLGEFQHNAAFHLVDTQGRLARIDDYEEPAQALEHALQLARTTPRGRL</sequence>
<feature type="binding site" evidence="3">
    <location>
        <position position="85"/>
    </location>
    <ligand>
        <name>Cu cation</name>
        <dbReference type="ChEBI" id="CHEBI:23378"/>
    </ligand>
</feature>
<dbReference type="CDD" id="cd02968">
    <property type="entry name" value="SCO"/>
    <property type="match status" value="1"/>
</dbReference>
<dbReference type="Pfam" id="PF02630">
    <property type="entry name" value="SCO1-SenC"/>
    <property type="match status" value="1"/>
</dbReference>
<dbReference type="InterPro" id="IPR013766">
    <property type="entry name" value="Thioredoxin_domain"/>
</dbReference>
<dbReference type="SUPFAM" id="SSF52833">
    <property type="entry name" value="Thioredoxin-like"/>
    <property type="match status" value="1"/>
</dbReference>
<feature type="domain" description="Thioredoxin" evidence="5">
    <location>
        <begin position="16"/>
        <end position="205"/>
    </location>
</feature>
<evidence type="ECO:0000256" key="4">
    <source>
        <dbReference type="PIRSR" id="PIRSR603782-2"/>
    </source>
</evidence>